<proteinExistence type="predicted"/>
<evidence type="ECO:0000313" key="2">
    <source>
        <dbReference type="Proteomes" id="UP001066276"/>
    </source>
</evidence>
<protein>
    <submittedName>
        <fullName evidence="1">Uncharacterized protein</fullName>
    </submittedName>
</protein>
<dbReference type="Proteomes" id="UP001066276">
    <property type="component" value="Chromosome 3_2"/>
</dbReference>
<name>A0AAV7TQ49_PLEWA</name>
<dbReference type="EMBL" id="JANPWB010000006">
    <property type="protein sequence ID" value="KAJ1178795.1"/>
    <property type="molecule type" value="Genomic_DNA"/>
</dbReference>
<keyword evidence="2" id="KW-1185">Reference proteome</keyword>
<dbReference type="AlphaFoldDB" id="A0AAV7TQ49"/>
<reference evidence="1" key="1">
    <citation type="journal article" date="2022" name="bioRxiv">
        <title>Sequencing and chromosome-scale assembly of the giantPleurodeles waltlgenome.</title>
        <authorList>
            <person name="Brown T."/>
            <person name="Elewa A."/>
            <person name="Iarovenko S."/>
            <person name="Subramanian E."/>
            <person name="Araus A.J."/>
            <person name="Petzold A."/>
            <person name="Susuki M."/>
            <person name="Suzuki K.-i.T."/>
            <person name="Hayashi T."/>
            <person name="Toyoda A."/>
            <person name="Oliveira C."/>
            <person name="Osipova E."/>
            <person name="Leigh N.D."/>
            <person name="Simon A."/>
            <person name="Yun M.H."/>
        </authorList>
    </citation>
    <scope>NUCLEOTIDE SEQUENCE</scope>
    <source>
        <strain evidence="1">20211129_DDA</strain>
        <tissue evidence="1">Liver</tissue>
    </source>
</reference>
<gene>
    <name evidence="1" type="ORF">NDU88_004037</name>
</gene>
<organism evidence="1 2">
    <name type="scientific">Pleurodeles waltl</name>
    <name type="common">Iberian ribbed newt</name>
    <dbReference type="NCBI Taxonomy" id="8319"/>
    <lineage>
        <taxon>Eukaryota</taxon>
        <taxon>Metazoa</taxon>
        <taxon>Chordata</taxon>
        <taxon>Craniata</taxon>
        <taxon>Vertebrata</taxon>
        <taxon>Euteleostomi</taxon>
        <taxon>Amphibia</taxon>
        <taxon>Batrachia</taxon>
        <taxon>Caudata</taxon>
        <taxon>Salamandroidea</taxon>
        <taxon>Salamandridae</taxon>
        <taxon>Pleurodelinae</taxon>
        <taxon>Pleurodeles</taxon>
    </lineage>
</organism>
<accession>A0AAV7TQ49</accession>
<sequence>MKSVLRGVCIKTSHGVRQQLKKDIRTLENNLGGIEQELPTQHDRLGDWTETQKQLLDAWVRMEKYLYMAHRQRFHAEGNKTRAMLTRLVRQETLHTPILSITDARGQTVYSQEAIKDVFHLHRSTCYAPPPSINIRDTDAYLTRVTLPVLSSEARKTLDHPLTKEELASVIRLL</sequence>
<evidence type="ECO:0000313" key="1">
    <source>
        <dbReference type="EMBL" id="KAJ1178795.1"/>
    </source>
</evidence>
<comment type="caution">
    <text evidence="1">The sequence shown here is derived from an EMBL/GenBank/DDBJ whole genome shotgun (WGS) entry which is preliminary data.</text>
</comment>